<dbReference type="SMART" id="SM00953">
    <property type="entry name" value="RES"/>
    <property type="match status" value="1"/>
</dbReference>
<protein>
    <submittedName>
        <fullName evidence="2">RES domain-containing protein</fullName>
    </submittedName>
</protein>
<dbReference type="STRING" id="683125.SAMN05660206_10378"/>
<evidence type="ECO:0000313" key="2">
    <source>
        <dbReference type="EMBL" id="SFS59510.1"/>
    </source>
</evidence>
<dbReference type="Pfam" id="PF08808">
    <property type="entry name" value="RES"/>
    <property type="match status" value="1"/>
</dbReference>
<gene>
    <name evidence="2" type="ORF">SAMN05660206_10378</name>
</gene>
<proteinExistence type="predicted"/>
<evidence type="ECO:0000259" key="1">
    <source>
        <dbReference type="SMART" id="SM00953"/>
    </source>
</evidence>
<dbReference type="OrthoDB" id="9789501at2"/>
<dbReference type="RefSeq" id="WP_093364187.1">
    <property type="nucleotide sequence ID" value="NZ_FOZZ01000003.1"/>
</dbReference>
<name>A0A1I6R4M6_9SPHI</name>
<reference evidence="2 3" key="1">
    <citation type="submission" date="2016-10" db="EMBL/GenBank/DDBJ databases">
        <authorList>
            <person name="de Groot N.N."/>
        </authorList>
    </citation>
    <scope>NUCLEOTIDE SEQUENCE [LARGE SCALE GENOMIC DNA]</scope>
    <source>
        <strain evidence="2 3">DSM 22789</strain>
    </source>
</reference>
<keyword evidence="3" id="KW-1185">Reference proteome</keyword>
<dbReference type="EMBL" id="FOZZ01000003">
    <property type="protein sequence ID" value="SFS59510.1"/>
    <property type="molecule type" value="Genomic_DNA"/>
</dbReference>
<dbReference type="AlphaFoldDB" id="A0A1I6R4M6"/>
<evidence type="ECO:0000313" key="3">
    <source>
        <dbReference type="Proteomes" id="UP000198785"/>
    </source>
</evidence>
<sequence length="151" mass="17046">MLVYRIASPQYAGDLSGNGAKLYGGRWNAKGTAVVYLTSSRALAVMELLVHLRPEDLQRPYAIMTFDVPDDKVLKLAIKDLPADWQHEERKSSLHRITSDFVAKGTHLLMEVPSVLIEEESNYILNPLHPDAAKVKLVAQRSFNFDQRLKD</sequence>
<organism evidence="2 3">
    <name type="scientific">Sphingobacterium wenxiniae</name>
    <dbReference type="NCBI Taxonomy" id="683125"/>
    <lineage>
        <taxon>Bacteria</taxon>
        <taxon>Pseudomonadati</taxon>
        <taxon>Bacteroidota</taxon>
        <taxon>Sphingobacteriia</taxon>
        <taxon>Sphingobacteriales</taxon>
        <taxon>Sphingobacteriaceae</taxon>
        <taxon>Sphingobacterium</taxon>
    </lineage>
</organism>
<feature type="domain" description="RES" evidence="1">
    <location>
        <begin position="14"/>
        <end position="139"/>
    </location>
</feature>
<dbReference type="InterPro" id="IPR014914">
    <property type="entry name" value="RES_dom"/>
</dbReference>
<dbReference type="Proteomes" id="UP000198785">
    <property type="component" value="Unassembled WGS sequence"/>
</dbReference>
<accession>A0A1I6R4M6</accession>